<organism evidence="1">
    <name type="scientific">marine metagenome</name>
    <dbReference type="NCBI Taxonomy" id="408172"/>
    <lineage>
        <taxon>unclassified sequences</taxon>
        <taxon>metagenomes</taxon>
        <taxon>ecological metagenomes</taxon>
    </lineage>
</organism>
<dbReference type="AlphaFoldDB" id="A0A383C388"/>
<dbReference type="Pfam" id="PF13432">
    <property type="entry name" value="TPR_16"/>
    <property type="match status" value="1"/>
</dbReference>
<dbReference type="EMBL" id="UINC01205456">
    <property type="protein sequence ID" value="SVE26641.1"/>
    <property type="molecule type" value="Genomic_DNA"/>
</dbReference>
<sequence>LLALLGKTPPPNADLRRLALYRLGIVQFKRKSYLESAKAFEDMLEDPAVNLIVSAAWQAGEARRQLGLAAEGDAQAREYKAALKNYDVAMKAKVAPDQSDQSRLQQQALLRDGQIKVAMELWSDSEKSFTAFIETHPKHELIRTAHLGLGWAFQNQENYPKAIESYEKTVAAGVRDDAGARAQFLLGECYFEKKQYDKAIIEFAKVESLYAFPQWQSKAAYELAQALLRKEKKDAGRMQFERL</sequence>
<dbReference type="SUPFAM" id="SSF48452">
    <property type="entry name" value="TPR-like"/>
    <property type="match status" value="1"/>
</dbReference>
<evidence type="ECO:0000313" key="1">
    <source>
        <dbReference type="EMBL" id="SVE26641.1"/>
    </source>
</evidence>
<reference evidence="1" key="1">
    <citation type="submission" date="2018-05" db="EMBL/GenBank/DDBJ databases">
        <authorList>
            <person name="Lanie J.A."/>
            <person name="Ng W.-L."/>
            <person name="Kazmierczak K.M."/>
            <person name="Andrzejewski T.M."/>
            <person name="Davidsen T.M."/>
            <person name="Wayne K.J."/>
            <person name="Tettelin H."/>
            <person name="Glass J.I."/>
            <person name="Rusch D."/>
            <person name="Podicherti R."/>
            <person name="Tsui H.-C.T."/>
            <person name="Winkler M.E."/>
        </authorList>
    </citation>
    <scope>NUCLEOTIDE SEQUENCE</scope>
</reference>
<proteinExistence type="predicted"/>
<feature type="non-terminal residue" evidence="1">
    <location>
        <position position="243"/>
    </location>
</feature>
<dbReference type="SMART" id="SM00028">
    <property type="entry name" value="TPR"/>
    <property type="match status" value="2"/>
</dbReference>
<accession>A0A383C388</accession>
<feature type="non-terminal residue" evidence="1">
    <location>
        <position position="1"/>
    </location>
</feature>
<gene>
    <name evidence="1" type="ORF">METZ01_LOCUS479495</name>
</gene>
<dbReference type="Gene3D" id="1.25.40.10">
    <property type="entry name" value="Tetratricopeptide repeat domain"/>
    <property type="match status" value="2"/>
</dbReference>
<dbReference type="InterPro" id="IPR019734">
    <property type="entry name" value="TPR_rpt"/>
</dbReference>
<name>A0A383C388_9ZZZZ</name>
<dbReference type="InterPro" id="IPR011990">
    <property type="entry name" value="TPR-like_helical_dom_sf"/>
</dbReference>
<protein>
    <submittedName>
        <fullName evidence="1">Uncharacterized protein</fullName>
    </submittedName>
</protein>